<sequence length="373" mass="42226">MKEKKYSAKVQETIDLLKSAVAEESKKASKKEVDMTLNKPVWNRMKYSVKGIDSVNEYKGITTKNLDNDNILIDENVFVNLRVANYFKNEAEKFANLKKRIVIKDNITENIYITMELSKENPHLVDVYNIELEENASAKIFLMYKGIDEEYTYHNGYINVKANKGSKLELITIQTLNTKSENFLGVDIDVLEDADVKHYSVEFGGEANVTSVSSNLLENRANSLLLPIYLSDGERKTDYEYTLNFHGRECVADIDARGVTKDKAVKVFRGNLVFERFSSKSAGSEAEFSILLDKTVNAHSIPTLFCDEDDVIGAHSASIGKIDQDKLFYLMSRGFDAKSAKKLVVESSFGPVFDAIEDEDIVVELKEILERRL</sequence>
<feature type="domain" description="SUF system FeS cluster assembly SufBD core" evidence="1">
    <location>
        <begin position="124"/>
        <end position="346"/>
    </location>
</feature>
<dbReference type="OrthoDB" id="9803529at2"/>
<dbReference type="GO" id="GO:0016226">
    <property type="term" value="P:iron-sulfur cluster assembly"/>
    <property type="evidence" value="ECO:0007669"/>
    <property type="project" value="InterPro"/>
</dbReference>
<dbReference type="Proteomes" id="UP000526184">
    <property type="component" value="Unassembled WGS sequence"/>
</dbReference>
<dbReference type="PANTHER" id="PTHR43575:SF1">
    <property type="entry name" value="PROTEIN ABCI7, CHLOROPLASTIC"/>
    <property type="match status" value="1"/>
</dbReference>
<protein>
    <submittedName>
        <fullName evidence="2">SufD family Fe-S cluster assembly protein</fullName>
    </submittedName>
</protein>
<dbReference type="Pfam" id="PF01458">
    <property type="entry name" value="SUFBD_core"/>
    <property type="match status" value="1"/>
</dbReference>
<gene>
    <name evidence="2" type="ORF">HP397_04975</name>
</gene>
<name>A0A7Z0PGJ5_9FUSO</name>
<dbReference type="InterPro" id="IPR055346">
    <property type="entry name" value="Fe-S_cluster_assembly_SufBD"/>
</dbReference>
<dbReference type="EMBL" id="JABMKT010000023">
    <property type="protein sequence ID" value="NYV28157.1"/>
    <property type="molecule type" value="Genomic_DNA"/>
</dbReference>
<evidence type="ECO:0000259" key="1">
    <source>
        <dbReference type="Pfam" id="PF01458"/>
    </source>
</evidence>
<organism evidence="2 3">
    <name type="scientific">Streptobacillus felis</name>
    <dbReference type="NCBI Taxonomy" id="1384509"/>
    <lineage>
        <taxon>Bacteria</taxon>
        <taxon>Fusobacteriati</taxon>
        <taxon>Fusobacteriota</taxon>
        <taxon>Fusobacteriia</taxon>
        <taxon>Fusobacteriales</taxon>
        <taxon>Leptotrichiaceae</taxon>
        <taxon>Streptobacillus</taxon>
    </lineage>
</organism>
<keyword evidence="3" id="KW-1185">Reference proteome</keyword>
<accession>A0A7Z0PGJ5</accession>
<reference evidence="2 3" key="1">
    <citation type="submission" date="2020-05" db="EMBL/GenBank/DDBJ databases">
        <title>Streptobacillus felis strain LHL191014123.</title>
        <authorList>
            <person name="Fawzy A."/>
            <person name="Rau J."/>
            <person name="Risse K."/>
            <person name="Schauerte N."/>
            <person name="Geiger C."/>
            <person name="Blom J."/>
            <person name="Imirzalioglu C."/>
            <person name="Falgenhauer J."/>
            <person name="Bach A."/>
            <person name="Herden C."/>
            <person name="Eisenberg T."/>
        </authorList>
    </citation>
    <scope>NUCLEOTIDE SEQUENCE [LARGE SCALE GENOMIC DNA]</scope>
    <source>
        <strain evidence="2 3">LHL191014123</strain>
    </source>
</reference>
<proteinExistence type="predicted"/>
<comment type="caution">
    <text evidence="2">The sequence shown here is derived from an EMBL/GenBank/DDBJ whole genome shotgun (WGS) entry which is preliminary data.</text>
</comment>
<evidence type="ECO:0000313" key="2">
    <source>
        <dbReference type="EMBL" id="NYV28157.1"/>
    </source>
</evidence>
<dbReference type="PANTHER" id="PTHR43575">
    <property type="entry name" value="PROTEIN ABCI7, CHLOROPLASTIC"/>
    <property type="match status" value="1"/>
</dbReference>
<evidence type="ECO:0000313" key="3">
    <source>
        <dbReference type="Proteomes" id="UP000526184"/>
    </source>
</evidence>
<dbReference type="AlphaFoldDB" id="A0A7Z0PGJ5"/>
<dbReference type="SUPFAM" id="SSF101960">
    <property type="entry name" value="Stabilizer of iron transporter SufD"/>
    <property type="match status" value="1"/>
</dbReference>
<dbReference type="InterPro" id="IPR037284">
    <property type="entry name" value="SUF_FeS_clus_asmbl_SufBD_sf"/>
</dbReference>
<dbReference type="RefSeq" id="WP_067323193.1">
    <property type="nucleotide sequence ID" value="NZ_CBCRWS010000028.1"/>
</dbReference>
<dbReference type="InterPro" id="IPR000825">
    <property type="entry name" value="SUF_FeS_clus_asmbl_SufBD_core"/>
</dbReference>